<dbReference type="NCBIfam" id="NF001503">
    <property type="entry name" value="PRK00349.1"/>
    <property type="match status" value="1"/>
</dbReference>
<dbReference type="CDD" id="cd03270">
    <property type="entry name" value="ABC_UvrA_I"/>
    <property type="match status" value="1"/>
</dbReference>
<keyword evidence="7" id="KW-0228">DNA excision</keyword>
<protein>
    <recommendedName>
        <fullName evidence="15">UvrABC system protein A</fullName>
    </recommendedName>
    <alternativeName>
        <fullName evidence="16">Excinuclease ABC subunit A</fullName>
    </alternativeName>
</protein>
<keyword evidence="11" id="KW-0267">Excision nuclease</keyword>
<name>A0A2M8EX56_9BACT</name>
<dbReference type="Pfam" id="PF17755">
    <property type="entry name" value="UvrA_DNA-bind"/>
    <property type="match status" value="1"/>
</dbReference>
<dbReference type="InterPro" id="IPR041552">
    <property type="entry name" value="UvrA_DNA-bd"/>
</dbReference>
<reference evidence="19" key="1">
    <citation type="submission" date="2017-09" db="EMBL/GenBank/DDBJ databases">
        <title>Depth-based differentiation of microbial function through sediment-hosted aquifers and enrichment of novel symbionts in the deep terrestrial subsurface.</title>
        <authorList>
            <person name="Probst A.J."/>
            <person name="Ladd B."/>
            <person name="Jarett J.K."/>
            <person name="Geller-Mcgrath D.E."/>
            <person name="Sieber C.M.K."/>
            <person name="Emerson J.B."/>
            <person name="Anantharaman K."/>
            <person name="Thomas B.C."/>
            <person name="Malmstrom R."/>
            <person name="Stieglmeier M."/>
            <person name="Klingl A."/>
            <person name="Woyke T."/>
            <person name="Ryan C.M."/>
            <person name="Banfield J.F."/>
        </authorList>
    </citation>
    <scope>NUCLEOTIDE SEQUENCE [LARGE SCALE GENOMIC DNA]</scope>
</reference>
<dbReference type="Gene3D" id="1.20.1580.10">
    <property type="entry name" value="ABC transporter ATPase like domain"/>
    <property type="match status" value="2"/>
</dbReference>
<dbReference type="NCBIfam" id="TIGR00630">
    <property type="entry name" value="uvra"/>
    <property type="match status" value="1"/>
</dbReference>
<dbReference type="AlphaFoldDB" id="A0A2M8EX56"/>
<evidence type="ECO:0000256" key="9">
    <source>
        <dbReference type="ARBA" id="ARBA00022833"/>
    </source>
</evidence>
<dbReference type="InterPro" id="IPR027417">
    <property type="entry name" value="P-loop_NTPase"/>
</dbReference>
<keyword evidence="4" id="KW-0677">Repeat</keyword>
<dbReference type="Gene3D" id="3.40.50.300">
    <property type="entry name" value="P-loop containing nucleotide triphosphate hydrolases"/>
    <property type="match status" value="2"/>
</dbReference>
<evidence type="ECO:0000256" key="14">
    <source>
        <dbReference type="ARBA" id="ARBA00038000"/>
    </source>
</evidence>
<dbReference type="InterPro" id="IPR041102">
    <property type="entry name" value="UvrA_inter"/>
</dbReference>
<dbReference type="EMBL" id="PFSC01000142">
    <property type="protein sequence ID" value="PJC30464.1"/>
    <property type="molecule type" value="Genomic_DNA"/>
</dbReference>
<dbReference type="GO" id="GO:0016887">
    <property type="term" value="F:ATP hydrolysis activity"/>
    <property type="evidence" value="ECO:0007669"/>
    <property type="project" value="InterPro"/>
</dbReference>
<dbReference type="Gene3D" id="3.30.1490.20">
    <property type="entry name" value="ATP-grasp fold, A domain"/>
    <property type="match status" value="1"/>
</dbReference>
<evidence type="ECO:0000256" key="6">
    <source>
        <dbReference type="ARBA" id="ARBA00022763"/>
    </source>
</evidence>
<evidence type="ECO:0000256" key="7">
    <source>
        <dbReference type="ARBA" id="ARBA00022769"/>
    </source>
</evidence>
<dbReference type="GO" id="GO:0004518">
    <property type="term" value="F:nuclease activity"/>
    <property type="evidence" value="ECO:0007669"/>
    <property type="project" value="UniProtKB-KW"/>
</dbReference>
<dbReference type="InterPro" id="IPR017871">
    <property type="entry name" value="ABC_transporter-like_CS"/>
</dbReference>
<dbReference type="GO" id="GO:0008270">
    <property type="term" value="F:zinc ion binding"/>
    <property type="evidence" value="ECO:0007669"/>
    <property type="project" value="UniProtKB-KW"/>
</dbReference>
<comment type="similarity">
    <text evidence="14">Belongs to the ABC transporter superfamily. UvrA family.</text>
</comment>
<comment type="subcellular location">
    <subcellularLocation>
        <location evidence="1">Cytoplasm</location>
    </subcellularLocation>
</comment>
<dbReference type="GO" id="GO:0005524">
    <property type="term" value="F:ATP binding"/>
    <property type="evidence" value="ECO:0007669"/>
    <property type="project" value="UniProtKB-KW"/>
</dbReference>
<dbReference type="GO" id="GO:0003677">
    <property type="term" value="F:DNA binding"/>
    <property type="evidence" value="ECO:0007669"/>
    <property type="project" value="UniProtKB-KW"/>
</dbReference>
<evidence type="ECO:0000256" key="1">
    <source>
        <dbReference type="ARBA" id="ARBA00004496"/>
    </source>
</evidence>
<sequence>MMINEITVKGAREHNLKNIDVAIPKNKFVVFTGVSGSGKSSLAFDTIYAEGQRRYVESLSAYARQFLGIMDKPDVDLIEGLSPSISIDQKTATHNPRSTVGTITEIYDYLRVLYARVGHPHCPNCNIEIRKLSVDEIVERIITMIKKDLATDKIKPHVVHLLSPVVRNRKGEFRDMFENLISKGYRKSRIDSKEFDLDTTIELIKTNKHTIEVYIDSLSIQHKDMKDEIFVANLRSRLTTAVEQSTNLSDGLVVLSIGKEEHLFSERFSCPNCNLSLSEIEPRMFSFNSPVGACAECRGLGTVYRVDPDLLLNPNLSMNEGGMIPYPKFYNQSTWYMRLVKTVATEEKLNVDKQISEFTNEERTLILKGNGKTYHVEGQNRFGKDTTIIEKWNGLTRDLEKRYFDTEGGNSEIRKYMREETCPACRGARLKPEVLSITIQKKNITEVTDWAIKEMITFCTKDIHEALNDYERQVAKSILKEIITRLTFLNNVGLSYLTISRSARTLSGGELQRIRLASQIGTGLTGVLYVLDEPSIGLHPRDVSALIHTLHNLKDLGNTLIVVEHDQETIESAEYLVELGPKAGKDGGHITFTGTVDEMKKDPKAITGRYLSGKKKIRKTDRKLETKMGKVTVHNASQFNLKNITAEFPLQNIIAVTGVSGSGKSTLITETLFPALKLHISNVWNETIGDFQRIEGFQDLSRVYLVDQSPIGRTPRSNPATYVGMFDHIRDIFAGTVEARSRGYKKGRFSFNVKGGRCEKCQGAGVIKIEMQFLSDVYVKCDVCEGERYNKETLEVKYKGKTIYDILNMTVDEAVEFFRNHIHIFNKLLFLQKVGLGYITLGQPAPTFSGGEAQRIKLADELSRATRGHTFYILDEPTTGLHFADVEKLLEALHELVAQGNTVVVIEHNLDVIKNAQWIIDLGPEGGDNGGEIIYQGELEGILKEKNSSTGSYLKKILKVK</sequence>
<keyword evidence="5" id="KW-0547">Nucleotide-binding</keyword>
<keyword evidence="9" id="KW-0862">Zinc</keyword>
<dbReference type="PROSITE" id="PS00211">
    <property type="entry name" value="ABC_TRANSPORTER_1"/>
    <property type="match status" value="2"/>
</dbReference>
<dbReference type="FunFam" id="1.20.1580.10:FF:000002">
    <property type="entry name" value="UvrABC system protein A"/>
    <property type="match status" value="1"/>
</dbReference>
<evidence type="ECO:0000256" key="4">
    <source>
        <dbReference type="ARBA" id="ARBA00022737"/>
    </source>
</evidence>
<dbReference type="InterPro" id="IPR013815">
    <property type="entry name" value="ATP_grasp_subdomain_1"/>
</dbReference>
<dbReference type="GO" id="GO:0009380">
    <property type="term" value="C:excinuclease repair complex"/>
    <property type="evidence" value="ECO:0007669"/>
    <property type="project" value="InterPro"/>
</dbReference>
<evidence type="ECO:0000256" key="16">
    <source>
        <dbReference type="ARBA" id="ARBA00042156"/>
    </source>
</evidence>
<dbReference type="GO" id="GO:0005737">
    <property type="term" value="C:cytoplasm"/>
    <property type="evidence" value="ECO:0007669"/>
    <property type="project" value="UniProtKB-SubCell"/>
</dbReference>
<evidence type="ECO:0000256" key="8">
    <source>
        <dbReference type="ARBA" id="ARBA00022771"/>
    </source>
</evidence>
<feature type="domain" description="ABC transporter" evidence="17">
    <location>
        <begin position="626"/>
        <end position="955"/>
    </location>
</feature>
<evidence type="ECO:0000313" key="18">
    <source>
        <dbReference type="EMBL" id="PJC30464.1"/>
    </source>
</evidence>
<keyword evidence="8" id="KW-0863">Zinc-finger</keyword>
<dbReference type="InterPro" id="IPR003439">
    <property type="entry name" value="ABC_transporter-like_ATP-bd"/>
</dbReference>
<evidence type="ECO:0000256" key="10">
    <source>
        <dbReference type="ARBA" id="ARBA00022840"/>
    </source>
</evidence>
<gene>
    <name evidence="18" type="ORF">CO051_05515</name>
</gene>
<dbReference type="Pfam" id="PF17760">
    <property type="entry name" value="UvrA_inter"/>
    <property type="match status" value="1"/>
</dbReference>
<evidence type="ECO:0000256" key="3">
    <source>
        <dbReference type="ARBA" id="ARBA00022723"/>
    </source>
</evidence>
<dbReference type="GO" id="GO:0006289">
    <property type="term" value="P:nucleotide-excision repair"/>
    <property type="evidence" value="ECO:0007669"/>
    <property type="project" value="InterPro"/>
</dbReference>
<keyword evidence="13" id="KW-0234">DNA repair</keyword>
<proteinExistence type="inferred from homology"/>
<evidence type="ECO:0000256" key="13">
    <source>
        <dbReference type="ARBA" id="ARBA00023204"/>
    </source>
</evidence>
<evidence type="ECO:0000256" key="11">
    <source>
        <dbReference type="ARBA" id="ARBA00022881"/>
    </source>
</evidence>
<evidence type="ECO:0000256" key="15">
    <source>
        <dbReference type="ARBA" id="ARBA00039316"/>
    </source>
</evidence>
<dbReference type="InterPro" id="IPR004602">
    <property type="entry name" value="UvrA"/>
</dbReference>
<keyword evidence="3" id="KW-0479">Metal-binding</keyword>
<evidence type="ECO:0000256" key="12">
    <source>
        <dbReference type="ARBA" id="ARBA00023125"/>
    </source>
</evidence>
<keyword evidence="12" id="KW-0238">DNA-binding</keyword>
<keyword evidence="6" id="KW-0227">DNA damage</keyword>
<keyword evidence="10" id="KW-0067">ATP-binding</keyword>
<evidence type="ECO:0000259" key="17">
    <source>
        <dbReference type="PROSITE" id="PS50893"/>
    </source>
</evidence>
<keyword evidence="2" id="KW-0963">Cytoplasm</keyword>
<evidence type="ECO:0000256" key="5">
    <source>
        <dbReference type="ARBA" id="ARBA00022741"/>
    </source>
</evidence>
<organism evidence="18 19">
    <name type="scientific">Candidatus Roizmanbacteria bacterium CG_4_9_14_0_2_um_filter_39_13</name>
    <dbReference type="NCBI Taxonomy" id="1974839"/>
    <lineage>
        <taxon>Bacteria</taxon>
        <taxon>Candidatus Roizmaniibacteriota</taxon>
    </lineage>
</organism>
<comment type="caution">
    <text evidence="18">The sequence shown here is derived from an EMBL/GenBank/DDBJ whole genome shotgun (WGS) entry which is preliminary data.</text>
</comment>
<dbReference type="Proteomes" id="UP000231383">
    <property type="component" value="Unassembled WGS sequence"/>
</dbReference>
<dbReference type="PANTHER" id="PTHR43152:SF3">
    <property type="entry name" value="UVRABC SYSTEM PROTEIN A"/>
    <property type="match status" value="1"/>
</dbReference>
<evidence type="ECO:0000256" key="2">
    <source>
        <dbReference type="ARBA" id="ARBA00022490"/>
    </source>
</evidence>
<dbReference type="SUPFAM" id="SSF52540">
    <property type="entry name" value="P-loop containing nucleoside triphosphate hydrolases"/>
    <property type="match status" value="2"/>
</dbReference>
<evidence type="ECO:0000313" key="19">
    <source>
        <dbReference type="Proteomes" id="UP000231383"/>
    </source>
</evidence>
<dbReference type="Gene3D" id="1.10.8.280">
    <property type="entry name" value="ABC transporter ATPase domain-like"/>
    <property type="match status" value="1"/>
</dbReference>
<dbReference type="CDD" id="cd03271">
    <property type="entry name" value="ABC_UvrA_II"/>
    <property type="match status" value="1"/>
</dbReference>
<dbReference type="PANTHER" id="PTHR43152">
    <property type="entry name" value="UVRABC SYSTEM PROTEIN A"/>
    <property type="match status" value="1"/>
</dbReference>
<accession>A0A2M8EX56</accession>
<dbReference type="PROSITE" id="PS50893">
    <property type="entry name" value="ABC_TRANSPORTER_2"/>
    <property type="match status" value="1"/>
</dbReference>